<evidence type="ECO:0000259" key="1">
    <source>
        <dbReference type="SMART" id="SM00871"/>
    </source>
</evidence>
<dbReference type="EMBL" id="ADZU01000016">
    <property type="protein sequence ID" value="EFS92900.1"/>
    <property type="molecule type" value="Genomic_DNA"/>
</dbReference>
<sequence length="161" mass="18167">MMDRPVNIREVDACRIISMTRVVSIDDLGPFIEEAFEVLERLVPGYPALGKTFPFVIYHDGLTAEHDGTVEVCQPFQGTIEDSVLPCGVAVRIVNAHREAWVTVTKAELEYPDIDEIYDDFDTWLEKAGLVRNAAPREVYWADWDTTGMEEPVCDVCFPIA</sequence>
<name>A0ABN0C793_9ACTN</name>
<dbReference type="Gene3D" id="3.20.80.10">
    <property type="entry name" value="Regulatory factor, effector binding domain"/>
    <property type="match status" value="1"/>
</dbReference>
<keyword evidence="3" id="KW-1185">Reference proteome</keyword>
<dbReference type="InterPro" id="IPR029442">
    <property type="entry name" value="GyrI-like"/>
</dbReference>
<dbReference type="SUPFAM" id="SSF55136">
    <property type="entry name" value="Probable bacterial effector-binding domain"/>
    <property type="match status" value="1"/>
</dbReference>
<feature type="domain" description="AraC effector-binding" evidence="1">
    <location>
        <begin position="4"/>
        <end position="161"/>
    </location>
</feature>
<comment type="caution">
    <text evidence="2">The sequence shown here is derived from an EMBL/GenBank/DDBJ whole genome shotgun (WGS) entry which is preliminary data.</text>
</comment>
<reference evidence="2" key="1">
    <citation type="submission" date="2010-08" db="EMBL/GenBank/DDBJ databases">
        <authorList>
            <person name="Weinstock G."/>
            <person name="Sodergren E."/>
            <person name="Clifton S."/>
            <person name="Fulton L."/>
            <person name="Fulton B."/>
            <person name="Courtney L."/>
            <person name="Fronick C."/>
            <person name="Harrison M."/>
            <person name="Strong C."/>
            <person name="Farmer C."/>
            <person name="Delahaunty K."/>
            <person name="Markovic C."/>
            <person name="Hall O."/>
            <person name="Minx P."/>
            <person name="Tomlinson C."/>
            <person name="Mitreva M."/>
            <person name="Hou S."/>
            <person name="Chen J."/>
            <person name="Wollam A."/>
            <person name="Pepin K.H."/>
            <person name="Johnson M."/>
            <person name="Bhonagiri V."/>
            <person name="Zhang X."/>
            <person name="Suruliraj S."/>
            <person name="Warren W."/>
            <person name="Chinwalla A."/>
            <person name="Mardis E.R."/>
            <person name="Wilson R.K."/>
        </authorList>
    </citation>
    <scope>NUCLEOTIDE SEQUENCE [LARGE SCALE GENOMIC DNA]</scope>
    <source>
        <strain evidence="2">HL044PA1</strain>
    </source>
</reference>
<protein>
    <submittedName>
        <fullName evidence="2">Transcriptional regulator, effector binding domain protein</fullName>
    </submittedName>
</protein>
<dbReference type="InterPro" id="IPR010499">
    <property type="entry name" value="AraC_E-bd"/>
</dbReference>
<dbReference type="Proteomes" id="UP000003179">
    <property type="component" value="Unassembled WGS sequence"/>
</dbReference>
<organism evidence="2 3">
    <name type="scientific">Cutibacterium modestum HL044PA1</name>
    <dbReference type="NCBI Taxonomy" id="765109"/>
    <lineage>
        <taxon>Bacteria</taxon>
        <taxon>Bacillati</taxon>
        <taxon>Actinomycetota</taxon>
        <taxon>Actinomycetes</taxon>
        <taxon>Propionibacteriales</taxon>
        <taxon>Propionibacteriaceae</taxon>
        <taxon>Cutibacterium</taxon>
        <taxon>Cutibacterium modestum</taxon>
    </lineage>
</organism>
<dbReference type="InterPro" id="IPR011256">
    <property type="entry name" value="Reg_factor_effector_dom_sf"/>
</dbReference>
<accession>A0ABN0C793</accession>
<evidence type="ECO:0000313" key="2">
    <source>
        <dbReference type="EMBL" id="EFS92900.1"/>
    </source>
</evidence>
<proteinExistence type="predicted"/>
<gene>
    <name evidence="2" type="ORF">HMPREF9607_00954</name>
</gene>
<dbReference type="SMART" id="SM00871">
    <property type="entry name" value="AraC_E_bind"/>
    <property type="match status" value="1"/>
</dbReference>
<dbReference type="Pfam" id="PF06445">
    <property type="entry name" value="GyrI-like"/>
    <property type="match status" value="1"/>
</dbReference>
<evidence type="ECO:0000313" key="3">
    <source>
        <dbReference type="Proteomes" id="UP000003179"/>
    </source>
</evidence>